<dbReference type="InterPro" id="IPR050138">
    <property type="entry name" value="DHOase/Allantoinase_Hydrolase"/>
</dbReference>
<dbReference type="PROSITE" id="PS00482">
    <property type="entry name" value="DIHYDROOROTASE_1"/>
    <property type="match status" value="1"/>
</dbReference>
<feature type="active site" evidence="7">
    <location>
        <position position="299"/>
    </location>
</feature>
<evidence type="ECO:0000256" key="1">
    <source>
        <dbReference type="ARBA" id="ARBA00002368"/>
    </source>
</evidence>
<keyword evidence="10" id="KW-1185">Reference proteome</keyword>
<feature type="binding site" evidence="7">
    <location>
        <begin position="57"/>
        <end position="59"/>
    </location>
    <ligand>
        <name>substrate</name>
    </ligand>
</feature>
<evidence type="ECO:0000259" key="8">
    <source>
        <dbReference type="Pfam" id="PF01979"/>
    </source>
</evidence>
<dbReference type="GO" id="GO:0004151">
    <property type="term" value="F:dihydroorotase activity"/>
    <property type="evidence" value="ECO:0007669"/>
    <property type="project" value="UniProtKB-EC"/>
</dbReference>
<dbReference type="SUPFAM" id="SSF51338">
    <property type="entry name" value="Composite domain of metallo-dependent hydrolases"/>
    <property type="match status" value="1"/>
</dbReference>
<feature type="binding site" evidence="7">
    <location>
        <position position="299"/>
    </location>
    <ligand>
        <name>Zn(2+)</name>
        <dbReference type="ChEBI" id="CHEBI:29105"/>
        <label>1</label>
    </ligand>
</feature>
<evidence type="ECO:0000256" key="7">
    <source>
        <dbReference type="HAMAP-Rule" id="MF_00220"/>
    </source>
</evidence>
<dbReference type="InterPro" id="IPR006680">
    <property type="entry name" value="Amidohydro-rel"/>
</dbReference>
<gene>
    <name evidence="7" type="primary">pyrC</name>
    <name evidence="9" type="ORF">R54839_PPFHFPJH_01029</name>
</gene>
<evidence type="ECO:0000313" key="9">
    <source>
        <dbReference type="EMBL" id="CAK1244020.1"/>
    </source>
</evidence>
<feature type="binding site" evidence="7">
    <location>
        <position position="57"/>
    </location>
    <ligand>
        <name>Zn(2+)</name>
        <dbReference type="ChEBI" id="CHEBI:29105"/>
        <label>1</label>
    </ligand>
</feature>
<feature type="binding site" evidence="7">
    <location>
        <begin position="317"/>
        <end position="318"/>
    </location>
    <ligand>
        <name>substrate</name>
    </ligand>
</feature>
<dbReference type="InterPro" id="IPR011059">
    <property type="entry name" value="Metal-dep_hydrolase_composite"/>
</dbReference>
<keyword evidence="3 7" id="KW-0479">Metal-binding</keyword>
<comment type="pathway">
    <text evidence="7">Pyrimidine metabolism; UMP biosynthesis via de novo pathway; (S)-dihydroorotate from bicarbonate: step 3/3.</text>
</comment>
<keyword evidence="5 7" id="KW-0862">Zinc</keyword>
<dbReference type="CDD" id="cd01317">
    <property type="entry name" value="DHOase_IIa"/>
    <property type="match status" value="1"/>
</dbReference>
<feature type="binding site" evidence="7">
    <location>
        <position position="55"/>
    </location>
    <ligand>
        <name>Zn(2+)</name>
        <dbReference type="ChEBI" id="CHEBI:29105"/>
        <label>1</label>
    </ligand>
</feature>
<feature type="binding site" evidence="7">
    <location>
        <position position="226"/>
    </location>
    <ligand>
        <name>Zn(2+)</name>
        <dbReference type="ChEBI" id="CHEBI:29105"/>
        <label>2</label>
    </ligand>
</feature>
<evidence type="ECO:0000256" key="2">
    <source>
        <dbReference type="ARBA" id="ARBA00010286"/>
    </source>
</evidence>
<feature type="binding site" evidence="7">
    <location>
        <position position="89"/>
    </location>
    <ligand>
        <name>substrate</name>
    </ligand>
</feature>
<dbReference type="PROSITE" id="PS00483">
    <property type="entry name" value="DIHYDROOROTASE_2"/>
    <property type="match status" value="1"/>
</dbReference>
<dbReference type="NCBIfam" id="TIGR00857">
    <property type="entry name" value="pyrC_multi"/>
    <property type="match status" value="1"/>
</dbReference>
<dbReference type="Gene3D" id="3.20.20.140">
    <property type="entry name" value="Metal-dependent hydrolases"/>
    <property type="match status" value="1"/>
</dbReference>
<comment type="cofactor">
    <cofactor evidence="7">
        <name>Zn(2+)</name>
        <dbReference type="ChEBI" id="CHEBI:29105"/>
    </cofactor>
    <text evidence="7">Binds 2 Zn(2+) ions per subunit.</text>
</comment>
<dbReference type="EMBL" id="CAUZLR010000006">
    <property type="protein sequence ID" value="CAK1244020.1"/>
    <property type="molecule type" value="Genomic_DNA"/>
</dbReference>
<feature type="binding site" evidence="7">
    <location>
        <position position="174"/>
    </location>
    <ligand>
        <name>Zn(2+)</name>
        <dbReference type="ChEBI" id="CHEBI:29105"/>
        <label>2</label>
    </ligand>
</feature>
<feature type="binding site" evidence="7">
    <location>
        <position position="147"/>
    </location>
    <ligand>
        <name>Zn(2+)</name>
        <dbReference type="ChEBI" id="CHEBI:29105"/>
        <label>1</label>
    </ligand>
</feature>
<evidence type="ECO:0000256" key="4">
    <source>
        <dbReference type="ARBA" id="ARBA00022801"/>
    </source>
</evidence>
<dbReference type="InterPro" id="IPR002195">
    <property type="entry name" value="Dihydroorotase_CS"/>
</dbReference>
<dbReference type="RefSeq" id="WP_187753478.1">
    <property type="nucleotide sequence ID" value="NZ_CAUZLK010000002.1"/>
</dbReference>
<dbReference type="HAMAP" id="MF_00220_B">
    <property type="entry name" value="PyrC_classI_B"/>
    <property type="match status" value="1"/>
</dbReference>
<feature type="domain" description="Amidohydrolase-related" evidence="8">
    <location>
        <begin position="46"/>
        <end position="416"/>
    </location>
</feature>
<proteinExistence type="inferred from homology"/>
<dbReference type="PANTHER" id="PTHR43668:SF2">
    <property type="entry name" value="ALLANTOINASE"/>
    <property type="match status" value="1"/>
</dbReference>
<feature type="binding site" evidence="7">
    <location>
        <position position="303"/>
    </location>
    <ligand>
        <name>substrate</name>
    </ligand>
</feature>
<accession>A0ABM9MVZ1</accession>
<comment type="function">
    <text evidence="1 7">Catalyzes the reversible cyclization of carbamoyl aspartate to dihydroorotate.</text>
</comment>
<dbReference type="Gene3D" id="2.30.40.10">
    <property type="entry name" value="Urease, subunit C, domain 1"/>
    <property type="match status" value="1"/>
</dbReference>
<feature type="binding site" evidence="7">
    <location>
        <position position="272"/>
    </location>
    <ligand>
        <name>substrate</name>
    </ligand>
</feature>
<dbReference type="InterPro" id="IPR004722">
    <property type="entry name" value="DHOase"/>
</dbReference>
<evidence type="ECO:0000256" key="6">
    <source>
        <dbReference type="ARBA" id="ARBA00022975"/>
    </source>
</evidence>
<dbReference type="InterPro" id="IPR032466">
    <property type="entry name" value="Metal_Hydrolase"/>
</dbReference>
<feature type="binding site" evidence="7">
    <location>
        <position position="147"/>
    </location>
    <ligand>
        <name>Zn(2+)</name>
        <dbReference type="ChEBI" id="CHEBI:29105"/>
        <label>2</label>
    </ligand>
</feature>
<name>A0ABM9MVZ1_9LACO</name>
<dbReference type="Proteomes" id="UP001314261">
    <property type="component" value="Unassembled WGS sequence"/>
</dbReference>
<reference evidence="9 10" key="1">
    <citation type="submission" date="2023-10" db="EMBL/GenBank/DDBJ databases">
        <authorList>
            <person name="Botero Cardona J."/>
        </authorList>
    </citation>
    <scope>NUCLEOTIDE SEQUENCE [LARGE SCALE GENOMIC DNA]</scope>
    <source>
        <strain evidence="9 10">R-54839</strain>
    </source>
</reference>
<sequence>MDKIIKNARINGELSAIVIENGRITGIGSAVAARPGAEIIDAEGLTVIPGLVDVHVHFREPGLTEKETIATGSSAAAAGGFTTVLAMPNVLPVVDQEEQLKKQLALNSEKGLVKVGQIAAITEELTSNRLTKMGALKAIGAAAFSNDGHGIQEAKTMLSAMEDVRKVGGVLTVHLEDNGLANGGVVDPKAGKRLNLPGLTALSESTQLARDIELVRATGAHYHVAHVSSRYSVELIRQAKLAGLPITAEVSPHHLFLDESMIKGDDSNFKMNPPLRTKEDRYALIAGLLDGTIDMIASDHAPHTKEDKAGSMADCAFGIVGLETTFALVYEHFVASGLVDLQTAVSWLNEKPIEAFGLSNAGRLQVGDPADLVIFDEKEAFRINPKDFHSKGRNTPFAGEQVHGRVKRTFVNGEEVFSEK</sequence>
<comment type="catalytic activity">
    <reaction evidence="7">
        <text>(S)-dihydroorotate + H2O = N-carbamoyl-L-aspartate + H(+)</text>
        <dbReference type="Rhea" id="RHEA:24296"/>
        <dbReference type="ChEBI" id="CHEBI:15377"/>
        <dbReference type="ChEBI" id="CHEBI:15378"/>
        <dbReference type="ChEBI" id="CHEBI:30864"/>
        <dbReference type="ChEBI" id="CHEBI:32814"/>
        <dbReference type="EC" id="3.5.2.3"/>
    </reaction>
</comment>
<comment type="similarity">
    <text evidence="2 7">Belongs to the metallo-dependent hydrolases superfamily. DHOase family. Class I DHOase subfamily.</text>
</comment>
<dbReference type="EC" id="3.5.2.3" evidence="7"/>
<organism evidence="9 10">
    <name type="scientific">Fructobacillus fructosus</name>
    <dbReference type="NCBI Taxonomy" id="1631"/>
    <lineage>
        <taxon>Bacteria</taxon>
        <taxon>Bacillati</taxon>
        <taxon>Bacillota</taxon>
        <taxon>Bacilli</taxon>
        <taxon>Lactobacillales</taxon>
        <taxon>Lactobacillaceae</taxon>
        <taxon>Fructobacillus</taxon>
    </lineage>
</organism>
<dbReference type="Pfam" id="PF01979">
    <property type="entry name" value="Amidohydro_1"/>
    <property type="match status" value="1"/>
</dbReference>
<keyword evidence="4 7" id="KW-0378">Hydrolase</keyword>
<protein>
    <recommendedName>
        <fullName evidence="7">Dihydroorotase</fullName>
        <shortName evidence="7">DHOase</shortName>
        <ecNumber evidence="7">3.5.2.3</ecNumber>
    </recommendedName>
</protein>
<dbReference type="PANTHER" id="PTHR43668">
    <property type="entry name" value="ALLANTOINASE"/>
    <property type="match status" value="1"/>
</dbReference>
<evidence type="ECO:0000313" key="10">
    <source>
        <dbReference type="Proteomes" id="UP001314261"/>
    </source>
</evidence>
<evidence type="ECO:0000256" key="5">
    <source>
        <dbReference type="ARBA" id="ARBA00022833"/>
    </source>
</evidence>
<dbReference type="SUPFAM" id="SSF51556">
    <property type="entry name" value="Metallo-dependent hydrolases"/>
    <property type="match status" value="1"/>
</dbReference>
<comment type="caution">
    <text evidence="9">The sequence shown here is derived from an EMBL/GenBank/DDBJ whole genome shotgun (WGS) entry which is preliminary data.</text>
</comment>
<keyword evidence="6 7" id="KW-0665">Pyrimidine biosynthesis</keyword>
<evidence type="ECO:0000256" key="3">
    <source>
        <dbReference type="ARBA" id="ARBA00022723"/>
    </source>
</evidence>